<sequence length="49" mass="5227">MVVGAFALEELSPELFVVLLPSLDPPPQAVSEIVSVAKANWVVIFVTFG</sequence>
<dbReference type="Proteomes" id="UP000018211">
    <property type="component" value="Unassembled WGS sequence"/>
</dbReference>
<proteinExistence type="predicted"/>
<accession>A0AAV2VMU3</accession>
<name>A0AAV2VMU3_9VIBR</name>
<organism evidence="1 2">
    <name type="scientific">Vibrio nigripulchritudo SOn1</name>
    <dbReference type="NCBI Taxonomy" id="1238450"/>
    <lineage>
        <taxon>Bacteria</taxon>
        <taxon>Pseudomonadati</taxon>
        <taxon>Pseudomonadota</taxon>
        <taxon>Gammaproteobacteria</taxon>
        <taxon>Vibrionales</taxon>
        <taxon>Vibrionaceae</taxon>
        <taxon>Vibrio</taxon>
    </lineage>
</organism>
<comment type="caution">
    <text evidence="1">The sequence shown here is derived from an EMBL/GenBank/DDBJ whole genome shotgun (WGS) entry which is preliminary data.</text>
</comment>
<dbReference type="AlphaFoldDB" id="A0AAV2VMU3"/>
<dbReference type="EMBL" id="CAOF01000072">
    <property type="protein sequence ID" value="CCO46009.1"/>
    <property type="molecule type" value="Genomic_DNA"/>
</dbReference>
<protein>
    <submittedName>
        <fullName evidence="1">Uncharacterized protein</fullName>
    </submittedName>
</protein>
<evidence type="ECO:0000313" key="1">
    <source>
        <dbReference type="EMBL" id="CCO46009.1"/>
    </source>
</evidence>
<evidence type="ECO:0000313" key="2">
    <source>
        <dbReference type="Proteomes" id="UP000018211"/>
    </source>
</evidence>
<gene>
    <name evidence="1" type="ORF">VIBNISOn1_1630007</name>
</gene>
<reference evidence="1 2" key="1">
    <citation type="journal article" date="2013" name="ISME J.">
        <title>Comparative genomics of pathogenic lineages of Vibrio nigripulchritudo identifies virulence-associated traits.</title>
        <authorList>
            <person name="Goudenege D."/>
            <person name="Labreuche Y."/>
            <person name="Krin E."/>
            <person name="Ansquer D."/>
            <person name="Mangenot S."/>
            <person name="Calteau A."/>
            <person name="Medigue C."/>
            <person name="Mazel D."/>
            <person name="Polz M.F."/>
            <person name="Le Roux F."/>
        </authorList>
    </citation>
    <scope>NUCLEOTIDE SEQUENCE [LARGE SCALE GENOMIC DNA]</scope>
    <source>
        <strain evidence="1 2">SOn1</strain>
    </source>
</reference>